<proteinExistence type="predicted"/>
<comment type="caution">
    <text evidence="4">The sequence shown here is derived from an EMBL/GenBank/DDBJ whole genome shotgun (WGS) entry which is preliminary data.</text>
</comment>
<dbReference type="Gene3D" id="3.80.10.10">
    <property type="entry name" value="Ribonuclease Inhibitor"/>
    <property type="match status" value="2"/>
</dbReference>
<name>A0A5C5WYZ1_9BACT</name>
<dbReference type="InterPro" id="IPR032675">
    <property type="entry name" value="LRR_dom_sf"/>
</dbReference>
<evidence type="ECO:0000259" key="3">
    <source>
        <dbReference type="Pfam" id="PF05569"/>
    </source>
</evidence>
<dbReference type="Pfam" id="PF13620">
    <property type="entry name" value="CarboxypepD_reg"/>
    <property type="match status" value="1"/>
</dbReference>
<keyword evidence="5" id="KW-1185">Reference proteome</keyword>
<evidence type="ECO:0000256" key="2">
    <source>
        <dbReference type="SAM" id="Phobius"/>
    </source>
</evidence>
<evidence type="ECO:0000313" key="4">
    <source>
        <dbReference type="EMBL" id="TWT55499.1"/>
    </source>
</evidence>
<dbReference type="SUPFAM" id="SSF52047">
    <property type="entry name" value="RNI-like"/>
    <property type="match status" value="1"/>
</dbReference>
<sequence>MENDFNSLLTTLPTEPWQRLLVDSLWQSTLVGVLGLLTVRWFVTRAAARAWVLTIAITACVLLPVTSLLSRSSGWALPIPAAHAEQVTLDSKLPVRPENSVLRPSVSGHVPSAFPGVDRSADSAGRVDRPIVNATISDPKPNSPRFAFLSGVLQSRVIFGVIGIVWLTLSGFHLARLVASFIAVRRMLRRAHACEQTNLLDAASDAAQRVGLATPPRLLVSNQISTPMVLAYFRPVLLLPDVAMNQLDKNQIAPMFAHELAHIKRRDGWSRLWVQLAVVLMPLQPLVWWMRKLFNEACEEACDDWAIAAGSDPTDLAAVLTHWSDTSGNCRELVLAAGMSGTRSRVIRLLGMRGTPSAGLSLRWRFCVTTVAILLCGGLGLAQPPVPVNEATNQPQVEQQPDNAPVERQKIVPSPGETKSSAESMSITIQRPAEIEGRVVLKESGAPAVGARVELWNDEVAADTWTRSTTDSDGRYRVAGLPPGSYRMSIVMPNRPNLFQPEVTLATGSNRRDFQWSQGGLVKGRVINVLTEQPIQLNEGEQMDISEMDSSGRGFAGMPSAKIQRDGSFELMLSAGHRYFGMYLGPAWRGVNTDRLGREGIDIAEGETTELEIRVKPIDATQPASPVALSERATNHLAEQAAIAAIKQLGGWVATEEIDGSEHVIEVNMVYHEDERMGREENSLNCDECLSYVTKFSKLKRLMLVREQATDSGLANLSGMNSLQELYAWDATAVSDEGARWIATCKNLKTIHLSNSNITDKSLDYFSTLPKIETLSFQGNHFTNKGLKHLQDMEQLKMLVLGLGENEVNDDGLRFLSGLTNLERLGLQNSKVTDAGLRHLKSLKNLKELWLQGTDVTEAGLAELRQDLPKLEVR</sequence>
<protein>
    <submittedName>
        <fullName evidence="4">BlaR1 peptidase M56</fullName>
    </submittedName>
</protein>
<dbReference type="InterPro" id="IPR008756">
    <property type="entry name" value="Peptidase_M56"/>
</dbReference>
<feature type="transmembrane region" description="Helical" evidence="2">
    <location>
        <begin position="157"/>
        <end position="179"/>
    </location>
</feature>
<dbReference type="PANTHER" id="PTHR34978:SF3">
    <property type="entry name" value="SLR0241 PROTEIN"/>
    <property type="match status" value="1"/>
</dbReference>
<dbReference type="Gene3D" id="3.30.2010.10">
    <property type="entry name" value="Metalloproteases ('zincins'), catalytic domain"/>
    <property type="match status" value="1"/>
</dbReference>
<feature type="transmembrane region" description="Helical" evidence="2">
    <location>
        <begin position="50"/>
        <end position="69"/>
    </location>
</feature>
<dbReference type="EMBL" id="SJPK01000025">
    <property type="protein sequence ID" value="TWT55499.1"/>
    <property type="molecule type" value="Genomic_DNA"/>
</dbReference>
<feature type="compositionally biased region" description="Polar residues" evidence="1">
    <location>
        <begin position="390"/>
        <end position="402"/>
    </location>
</feature>
<dbReference type="SMART" id="SM00368">
    <property type="entry name" value="LRR_RI"/>
    <property type="match status" value="3"/>
</dbReference>
<dbReference type="Gene3D" id="2.60.40.1120">
    <property type="entry name" value="Carboxypeptidase-like, regulatory domain"/>
    <property type="match status" value="1"/>
</dbReference>
<gene>
    <name evidence="4" type="ORF">CA85_49120</name>
</gene>
<dbReference type="AlphaFoldDB" id="A0A5C5WYZ1"/>
<organism evidence="4 5">
    <name type="scientific">Allorhodopirellula solitaria</name>
    <dbReference type="NCBI Taxonomy" id="2527987"/>
    <lineage>
        <taxon>Bacteria</taxon>
        <taxon>Pseudomonadati</taxon>
        <taxon>Planctomycetota</taxon>
        <taxon>Planctomycetia</taxon>
        <taxon>Pirellulales</taxon>
        <taxon>Pirellulaceae</taxon>
        <taxon>Allorhodopirellula</taxon>
    </lineage>
</organism>
<keyword evidence="2" id="KW-0472">Membrane</keyword>
<dbReference type="Proteomes" id="UP000318053">
    <property type="component" value="Unassembled WGS sequence"/>
</dbReference>
<accession>A0A5C5WYZ1</accession>
<dbReference type="InterPro" id="IPR052173">
    <property type="entry name" value="Beta-lactam_resp_regulator"/>
</dbReference>
<feature type="transmembrane region" description="Helical" evidence="2">
    <location>
        <begin position="25"/>
        <end position="43"/>
    </location>
</feature>
<reference evidence="4 5" key="1">
    <citation type="submission" date="2019-02" db="EMBL/GenBank/DDBJ databases">
        <title>Deep-cultivation of Planctomycetes and their phenomic and genomic characterization uncovers novel biology.</title>
        <authorList>
            <person name="Wiegand S."/>
            <person name="Jogler M."/>
            <person name="Boedeker C."/>
            <person name="Pinto D."/>
            <person name="Vollmers J."/>
            <person name="Rivas-Marin E."/>
            <person name="Kohn T."/>
            <person name="Peeters S.H."/>
            <person name="Heuer A."/>
            <person name="Rast P."/>
            <person name="Oberbeckmann S."/>
            <person name="Bunk B."/>
            <person name="Jeske O."/>
            <person name="Meyerdierks A."/>
            <person name="Storesund J.E."/>
            <person name="Kallscheuer N."/>
            <person name="Luecker S."/>
            <person name="Lage O.M."/>
            <person name="Pohl T."/>
            <person name="Merkel B.J."/>
            <person name="Hornburger P."/>
            <person name="Mueller R.-W."/>
            <person name="Bruemmer F."/>
            <person name="Labrenz M."/>
            <person name="Spormann A.M."/>
            <person name="Op Den Camp H."/>
            <person name="Overmann J."/>
            <person name="Amann R."/>
            <person name="Jetten M.S.M."/>
            <person name="Mascher T."/>
            <person name="Medema M.H."/>
            <person name="Devos D.P."/>
            <person name="Kaster A.-K."/>
            <person name="Ovreas L."/>
            <person name="Rohde M."/>
            <person name="Galperin M.Y."/>
            <person name="Jogler C."/>
        </authorList>
    </citation>
    <scope>NUCLEOTIDE SEQUENCE [LARGE SCALE GENOMIC DNA]</scope>
    <source>
        <strain evidence="4 5">CA85</strain>
    </source>
</reference>
<dbReference type="InterPro" id="IPR008969">
    <property type="entry name" value="CarboxyPept-like_regulatory"/>
</dbReference>
<feature type="domain" description="Peptidase M56" evidence="3">
    <location>
        <begin position="154"/>
        <end position="308"/>
    </location>
</feature>
<evidence type="ECO:0000256" key="1">
    <source>
        <dbReference type="SAM" id="MobiDB-lite"/>
    </source>
</evidence>
<keyword evidence="2" id="KW-0812">Transmembrane</keyword>
<feature type="region of interest" description="Disordered" evidence="1">
    <location>
        <begin position="390"/>
        <end position="425"/>
    </location>
</feature>
<dbReference type="SUPFAM" id="SSF49464">
    <property type="entry name" value="Carboxypeptidase regulatory domain-like"/>
    <property type="match status" value="1"/>
</dbReference>
<evidence type="ECO:0000313" key="5">
    <source>
        <dbReference type="Proteomes" id="UP000318053"/>
    </source>
</evidence>
<feature type="transmembrane region" description="Helical" evidence="2">
    <location>
        <begin position="272"/>
        <end position="290"/>
    </location>
</feature>
<dbReference type="CDD" id="cd07341">
    <property type="entry name" value="M56_BlaR1_MecR1_like"/>
    <property type="match status" value="1"/>
</dbReference>
<keyword evidence="2" id="KW-1133">Transmembrane helix</keyword>
<dbReference type="Pfam" id="PF05569">
    <property type="entry name" value="Peptidase_M56"/>
    <property type="match status" value="1"/>
</dbReference>
<dbReference type="PANTHER" id="PTHR34978">
    <property type="entry name" value="POSSIBLE SENSOR-TRANSDUCER PROTEIN BLAR"/>
    <property type="match status" value="1"/>
</dbReference>